<dbReference type="EMBL" id="CAJHJT010000056">
    <property type="protein sequence ID" value="CAD7014438.1"/>
    <property type="molecule type" value="Genomic_DNA"/>
</dbReference>
<organism evidence="2 3">
    <name type="scientific">Ceratitis capitata</name>
    <name type="common">Mediterranean fruit fly</name>
    <name type="synonym">Tephritis capitata</name>
    <dbReference type="NCBI Taxonomy" id="7213"/>
    <lineage>
        <taxon>Eukaryota</taxon>
        <taxon>Metazoa</taxon>
        <taxon>Ecdysozoa</taxon>
        <taxon>Arthropoda</taxon>
        <taxon>Hexapoda</taxon>
        <taxon>Insecta</taxon>
        <taxon>Pterygota</taxon>
        <taxon>Neoptera</taxon>
        <taxon>Endopterygota</taxon>
        <taxon>Diptera</taxon>
        <taxon>Brachycera</taxon>
        <taxon>Muscomorpha</taxon>
        <taxon>Tephritoidea</taxon>
        <taxon>Tephritidae</taxon>
        <taxon>Ceratitis</taxon>
        <taxon>Ceratitis</taxon>
    </lineage>
</organism>
<evidence type="ECO:0000313" key="2">
    <source>
        <dbReference type="EMBL" id="CAD7014438.1"/>
    </source>
</evidence>
<evidence type="ECO:0000256" key="1">
    <source>
        <dbReference type="SAM" id="MobiDB-lite"/>
    </source>
</evidence>
<reference evidence="2" key="1">
    <citation type="submission" date="2020-11" db="EMBL/GenBank/DDBJ databases">
        <authorList>
            <person name="Whitehead M."/>
        </authorList>
    </citation>
    <scope>NUCLEOTIDE SEQUENCE</scope>
    <source>
        <strain evidence="2">EGII</strain>
    </source>
</reference>
<feature type="region of interest" description="Disordered" evidence="1">
    <location>
        <begin position="100"/>
        <end position="124"/>
    </location>
</feature>
<dbReference type="AlphaFoldDB" id="A0A811VDN1"/>
<sequence length="181" mass="20556">MSHFWQQFGWSDYYGQLQTKVERLVADIERRYQVIGSKMPSTGNHSLRQAKQNVRQLMTDYKQRLAKDVLLMRNVLPSRRVTKTQNIDSMSLMEKGNLERRNGAGNSVHSDAEPTHESDNNENVPCSIKATCANVYSSTTQRMDEHEIFPNDSSVFRARMSLSTTGSVLPRTVLSSAVKSN</sequence>
<evidence type="ECO:0000313" key="3">
    <source>
        <dbReference type="Proteomes" id="UP000606786"/>
    </source>
</evidence>
<dbReference type="OrthoDB" id="7951005at2759"/>
<keyword evidence="3" id="KW-1185">Reference proteome</keyword>
<gene>
    <name evidence="2" type="ORF">CCAP1982_LOCUS22434</name>
</gene>
<proteinExistence type="predicted"/>
<name>A0A811VDN1_CERCA</name>
<feature type="compositionally biased region" description="Basic and acidic residues" evidence="1">
    <location>
        <begin position="110"/>
        <end position="119"/>
    </location>
</feature>
<protein>
    <submittedName>
        <fullName evidence="2">(Mediterranean fruit fly) hypothetical protein</fullName>
    </submittedName>
</protein>
<accession>A0A811VDN1</accession>
<comment type="caution">
    <text evidence="2">The sequence shown here is derived from an EMBL/GenBank/DDBJ whole genome shotgun (WGS) entry which is preliminary data.</text>
</comment>
<dbReference type="Proteomes" id="UP000606786">
    <property type="component" value="Unassembled WGS sequence"/>
</dbReference>